<dbReference type="AlphaFoldDB" id="K2K5I3"/>
<dbReference type="PATRIC" id="fig|740709.3.peg.1944"/>
<evidence type="ECO:0000256" key="2">
    <source>
        <dbReference type="ARBA" id="ARBA00022803"/>
    </source>
</evidence>
<dbReference type="SMART" id="SM00028">
    <property type="entry name" value="TPR"/>
    <property type="match status" value="6"/>
</dbReference>
<dbReference type="Proteomes" id="UP000014115">
    <property type="component" value="Unassembled WGS sequence"/>
</dbReference>
<keyword evidence="2 3" id="KW-0802">TPR repeat</keyword>
<dbReference type="Gene3D" id="1.25.40.10">
    <property type="entry name" value="Tetratricopeptide repeat domain"/>
    <property type="match status" value="3"/>
</dbReference>
<dbReference type="SUPFAM" id="SSF48452">
    <property type="entry name" value="TPR-like"/>
    <property type="match status" value="2"/>
</dbReference>
<evidence type="ECO:0000256" key="3">
    <source>
        <dbReference type="PROSITE-ProRule" id="PRU00339"/>
    </source>
</evidence>
<keyword evidence="4" id="KW-0732">Signal</keyword>
<feature type="signal peptide" evidence="4">
    <location>
        <begin position="1"/>
        <end position="27"/>
    </location>
</feature>
<dbReference type="Pfam" id="PF13432">
    <property type="entry name" value="TPR_16"/>
    <property type="match status" value="1"/>
</dbReference>
<dbReference type="EMBL" id="AMRG01000011">
    <property type="protein sequence ID" value="EKE82848.1"/>
    <property type="molecule type" value="Genomic_DNA"/>
</dbReference>
<feature type="chain" id="PRO_5003859723" evidence="4">
    <location>
        <begin position="28"/>
        <end position="430"/>
    </location>
</feature>
<gene>
    <name evidence="5" type="ORF">A10D4_09594</name>
</gene>
<dbReference type="PANTHER" id="PTHR45586:SF1">
    <property type="entry name" value="LIPOPOLYSACCHARIDE ASSEMBLY PROTEIN B"/>
    <property type="match status" value="1"/>
</dbReference>
<dbReference type="PROSITE" id="PS50005">
    <property type="entry name" value="TPR"/>
    <property type="match status" value="2"/>
</dbReference>
<feature type="repeat" description="TPR" evidence="3">
    <location>
        <begin position="376"/>
        <end position="409"/>
    </location>
</feature>
<evidence type="ECO:0000256" key="1">
    <source>
        <dbReference type="ARBA" id="ARBA00022737"/>
    </source>
</evidence>
<keyword evidence="1" id="KW-0677">Repeat</keyword>
<keyword evidence="6" id="KW-1185">Reference proteome</keyword>
<dbReference type="InterPro" id="IPR051012">
    <property type="entry name" value="CellSynth/LPSAsmb/PSIAsmb"/>
</dbReference>
<name>K2K5I3_9GAMM</name>
<sequence length="430" mass="48499">MSMNLSKLLSAMVLASSLALTPVIANAAIDYSKIPSAEQVEAKKQARGGKALSERVGRAIMGAYELYEEEKINEAISELEDISTSATYDEAYVSRFLGNLYAGAERFDEAIASLKKAVAPDVLSFTDHGAALRLLADLSLQAEQYQQALEYYGKWLMFTGNRDPEIFTRIANAYYQLEQYADVIEPADLAIEYYEEPNQNPYIMKMASYYERKMFPQAIQTLEAGINAIPGNTKWWPQLGQFYMLNEQYDKALQTMEIAYLAGYLDTENHYKMLVQLYANNNVPYKAGQVMEKHLKNGDIEKTATNYASAANSYHIAKEFDEAAELYGKAAELADNREDKAEYYRKQGNILLLNEQYVAAADPLMKSLDNGYERPGSVYMSLAEAFYHAGDFRRALNYANKAADYDNTRRNARSWAGYIRAAAERKGVKL</sequence>
<dbReference type="OrthoDB" id="5592888at2"/>
<dbReference type="STRING" id="740709.A10D4_09594"/>
<reference evidence="5 6" key="1">
    <citation type="journal article" date="2012" name="J. Bacteriol.">
        <title>Genome Sequence of Idiomarina xiamenensis Type Strain 10-D-4.</title>
        <authorList>
            <person name="Lai Q."/>
            <person name="Wang L."/>
            <person name="Wang W."/>
            <person name="Shao Z."/>
        </authorList>
    </citation>
    <scope>NUCLEOTIDE SEQUENCE [LARGE SCALE GENOMIC DNA]</scope>
    <source>
        <strain evidence="5 6">10-D-4</strain>
    </source>
</reference>
<evidence type="ECO:0000256" key="4">
    <source>
        <dbReference type="SAM" id="SignalP"/>
    </source>
</evidence>
<organism evidence="5 6">
    <name type="scientific">Idiomarina xiamenensis 10-D-4</name>
    <dbReference type="NCBI Taxonomy" id="740709"/>
    <lineage>
        <taxon>Bacteria</taxon>
        <taxon>Pseudomonadati</taxon>
        <taxon>Pseudomonadota</taxon>
        <taxon>Gammaproteobacteria</taxon>
        <taxon>Alteromonadales</taxon>
        <taxon>Idiomarinaceae</taxon>
        <taxon>Idiomarina</taxon>
    </lineage>
</organism>
<evidence type="ECO:0000313" key="5">
    <source>
        <dbReference type="EMBL" id="EKE82848.1"/>
    </source>
</evidence>
<dbReference type="eggNOG" id="COG0457">
    <property type="taxonomic scope" value="Bacteria"/>
</dbReference>
<dbReference type="RefSeq" id="WP_008489209.1">
    <property type="nucleotide sequence ID" value="NZ_AMRG01000011.1"/>
</dbReference>
<accession>K2K5I3</accession>
<dbReference type="InterPro" id="IPR011990">
    <property type="entry name" value="TPR-like_helical_dom_sf"/>
</dbReference>
<comment type="caution">
    <text evidence="5">The sequence shown here is derived from an EMBL/GenBank/DDBJ whole genome shotgun (WGS) entry which is preliminary data.</text>
</comment>
<dbReference type="InterPro" id="IPR019734">
    <property type="entry name" value="TPR_rpt"/>
</dbReference>
<feature type="repeat" description="TPR" evidence="3">
    <location>
        <begin position="304"/>
        <end position="337"/>
    </location>
</feature>
<proteinExistence type="predicted"/>
<dbReference type="PANTHER" id="PTHR45586">
    <property type="entry name" value="TPR REPEAT-CONTAINING PROTEIN PA4667"/>
    <property type="match status" value="1"/>
</dbReference>
<protein>
    <submittedName>
        <fullName evidence="5">Uncharacterized protein</fullName>
    </submittedName>
</protein>
<evidence type="ECO:0000313" key="6">
    <source>
        <dbReference type="Proteomes" id="UP000014115"/>
    </source>
</evidence>